<dbReference type="Proteomes" id="UP001169719">
    <property type="component" value="Unassembled WGS sequence"/>
</dbReference>
<reference evidence="1" key="1">
    <citation type="submission" date="2024-05" db="EMBL/GenBank/DDBJ databases">
        <title>Genome Sequences of Four Agar- Degrading Marine Bacteria.</title>
        <authorList>
            <person name="Phillips E.K."/>
            <person name="Shaffer J.C."/>
            <person name="Henson M.W."/>
            <person name="Temperton B."/>
            <person name="Thrash C.J."/>
            <person name="Martin M.O."/>
        </authorList>
    </citation>
    <scope>NUCLEOTIDE SEQUENCE</scope>
    <source>
        <strain evidence="1">EKP203</strain>
    </source>
</reference>
<evidence type="ECO:0000313" key="1">
    <source>
        <dbReference type="EMBL" id="MDN2483904.1"/>
    </source>
</evidence>
<evidence type="ECO:0000313" key="2">
    <source>
        <dbReference type="Proteomes" id="UP001169719"/>
    </source>
</evidence>
<accession>A0ABT7Y821</accession>
<proteinExistence type="predicted"/>
<organism evidence="1 2">
    <name type="scientific">Vibrio agarivorans</name>
    <dbReference type="NCBI Taxonomy" id="153622"/>
    <lineage>
        <taxon>Bacteria</taxon>
        <taxon>Pseudomonadati</taxon>
        <taxon>Pseudomonadota</taxon>
        <taxon>Gammaproteobacteria</taxon>
        <taxon>Vibrionales</taxon>
        <taxon>Vibrionaceae</taxon>
        <taxon>Vibrio</taxon>
    </lineage>
</organism>
<sequence length="132" mass="14930">MWLDKVNTQVNNEAVFMGATIARMLQHDSTLDLVNLALEAKCITLRKMLVAAVKTISPELCVSKLTSKHVDMVFNTDRKPLWNVRVFECIDSSYCALDMDTALVVELNPHQLAMVELKFIESDLTQNGWDES</sequence>
<gene>
    <name evidence="1" type="ORF">QWJ08_21350</name>
</gene>
<keyword evidence="2" id="KW-1185">Reference proteome</keyword>
<name>A0ABT7Y821_9VIBR</name>
<dbReference type="RefSeq" id="WP_289964073.1">
    <property type="nucleotide sequence ID" value="NZ_JAUEOZ010000003.1"/>
</dbReference>
<protein>
    <submittedName>
        <fullName evidence="1">Uncharacterized protein</fullName>
    </submittedName>
</protein>
<dbReference type="EMBL" id="JAUEOZ010000003">
    <property type="protein sequence ID" value="MDN2483904.1"/>
    <property type="molecule type" value="Genomic_DNA"/>
</dbReference>
<comment type="caution">
    <text evidence="1">The sequence shown here is derived from an EMBL/GenBank/DDBJ whole genome shotgun (WGS) entry which is preliminary data.</text>
</comment>